<organism evidence="2 3">
    <name type="scientific">Candidatus Gemmiger excrementavium</name>
    <dbReference type="NCBI Taxonomy" id="2838608"/>
    <lineage>
        <taxon>Bacteria</taxon>
        <taxon>Bacillati</taxon>
        <taxon>Bacillota</taxon>
        <taxon>Clostridia</taxon>
        <taxon>Eubacteriales</taxon>
        <taxon>Gemmiger</taxon>
    </lineage>
</organism>
<dbReference type="EMBL" id="DXBO01000051">
    <property type="protein sequence ID" value="HIZ47845.1"/>
    <property type="molecule type" value="Genomic_DNA"/>
</dbReference>
<reference evidence="2" key="2">
    <citation type="submission" date="2021-04" db="EMBL/GenBank/DDBJ databases">
        <authorList>
            <person name="Gilroy R."/>
        </authorList>
    </citation>
    <scope>NUCLEOTIDE SEQUENCE</scope>
    <source>
        <strain evidence="2">3436</strain>
    </source>
</reference>
<dbReference type="AlphaFoldDB" id="A0A9D2F2U1"/>
<dbReference type="Proteomes" id="UP000824031">
    <property type="component" value="Unassembled WGS sequence"/>
</dbReference>
<protein>
    <recommendedName>
        <fullName evidence="4">Secreted protein</fullName>
    </recommendedName>
</protein>
<feature type="chain" id="PRO_5039483437" description="Secreted protein" evidence="1">
    <location>
        <begin position="27"/>
        <end position="147"/>
    </location>
</feature>
<evidence type="ECO:0008006" key="4">
    <source>
        <dbReference type="Google" id="ProtNLM"/>
    </source>
</evidence>
<name>A0A9D2F2U1_9FIRM</name>
<evidence type="ECO:0000313" key="2">
    <source>
        <dbReference type="EMBL" id="HIZ47845.1"/>
    </source>
</evidence>
<keyword evidence="1" id="KW-0732">Signal</keyword>
<evidence type="ECO:0000256" key="1">
    <source>
        <dbReference type="SAM" id="SignalP"/>
    </source>
</evidence>
<sequence length="147" mass="16446">MKRKILSILLSLAGVAMLAFAPAAFAQETESQGDQPQRSYSVRVQGERKNHRTTLGLENPEQVTCPYCGAQTTDITRVYTLSDGFEEVSCDSYQYGTDILYHYVDCYQAVCHDCPAVGNLEGSVLVDQTFCFEQERTLIFCEGRSHI</sequence>
<evidence type="ECO:0000313" key="3">
    <source>
        <dbReference type="Proteomes" id="UP000824031"/>
    </source>
</evidence>
<reference evidence="2" key="1">
    <citation type="journal article" date="2021" name="PeerJ">
        <title>Extensive microbial diversity within the chicken gut microbiome revealed by metagenomics and culture.</title>
        <authorList>
            <person name="Gilroy R."/>
            <person name="Ravi A."/>
            <person name="Getino M."/>
            <person name="Pursley I."/>
            <person name="Horton D.L."/>
            <person name="Alikhan N.F."/>
            <person name="Baker D."/>
            <person name="Gharbi K."/>
            <person name="Hall N."/>
            <person name="Watson M."/>
            <person name="Adriaenssens E.M."/>
            <person name="Foster-Nyarko E."/>
            <person name="Jarju S."/>
            <person name="Secka A."/>
            <person name="Antonio M."/>
            <person name="Oren A."/>
            <person name="Chaudhuri R.R."/>
            <person name="La Ragione R."/>
            <person name="Hildebrand F."/>
            <person name="Pallen M.J."/>
        </authorList>
    </citation>
    <scope>NUCLEOTIDE SEQUENCE</scope>
    <source>
        <strain evidence="2">3436</strain>
    </source>
</reference>
<comment type="caution">
    <text evidence="2">The sequence shown here is derived from an EMBL/GenBank/DDBJ whole genome shotgun (WGS) entry which is preliminary data.</text>
</comment>
<feature type="signal peptide" evidence="1">
    <location>
        <begin position="1"/>
        <end position="26"/>
    </location>
</feature>
<gene>
    <name evidence="2" type="ORF">H9810_03895</name>
</gene>
<accession>A0A9D2F2U1</accession>
<proteinExistence type="predicted"/>